<evidence type="ECO:0000313" key="3">
    <source>
        <dbReference type="EMBL" id="GAA0555286.1"/>
    </source>
</evidence>
<evidence type="ECO:0000313" key="4">
    <source>
        <dbReference type="Proteomes" id="UP001500729"/>
    </source>
</evidence>
<feature type="region of interest" description="Disordered" evidence="1">
    <location>
        <begin position="175"/>
        <end position="217"/>
    </location>
</feature>
<comment type="caution">
    <text evidence="3">The sequence shown here is derived from an EMBL/GenBank/DDBJ whole genome shotgun (WGS) entry which is preliminary data.</text>
</comment>
<protein>
    <recommendedName>
        <fullName evidence="2">ATP-dependent DNA ligase family profile domain-containing protein</fullName>
    </recommendedName>
</protein>
<dbReference type="Pfam" id="PF01068">
    <property type="entry name" value="DNA_ligase_A_M"/>
    <property type="match status" value="1"/>
</dbReference>
<organism evidence="3 4">
    <name type="scientific">Saccharopolyspora erythraea</name>
    <name type="common">Streptomyces erythraeus</name>
    <dbReference type="NCBI Taxonomy" id="1836"/>
    <lineage>
        <taxon>Bacteria</taxon>
        <taxon>Bacillati</taxon>
        <taxon>Actinomycetota</taxon>
        <taxon>Actinomycetes</taxon>
        <taxon>Pseudonocardiales</taxon>
        <taxon>Pseudonocardiaceae</taxon>
        <taxon>Saccharopolyspora</taxon>
    </lineage>
</organism>
<feature type="compositionally biased region" description="Basic and acidic residues" evidence="1">
    <location>
        <begin position="193"/>
        <end position="210"/>
    </location>
</feature>
<dbReference type="Proteomes" id="UP001500729">
    <property type="component" value="Unassembled WGS sequence"/>
</dbReference>
<proteinExistence type="predicted"/>
<feature type="domain" description="ATP-dependent DNA ligase family profile" evidence="2">
    <location>
        <begin position="109"/>
        <end position="191"/>
    </location>
</feature>
<accession>A0ABN1DY45</accession>
<dbReference type="SUPFAM" id="SSF56091">
    <property type="entry name" value="DNA ligase/mRNA capping enzyme, catalytic domain"/>
    <property type="match status" value="1"/>
</dbReference>
<dbReference type="Gene3D" id="3.30.1490.70">
    <property type="match status" value="1"/>
</dbReference>
<dbReference type="EMBL" id="BAAAGS010000066">
    <property type="protein sequence ID" value="GAA0555286.1"/>
    <property type="molecule type" value="Genomic_DNA"/>
</dbReference>
<sequence>MTLIAPMLPISGSSPNGSEWAYEFRWSGLRCLARVSEGAVQLVDGAQQPITAHYPELTVLRAFSRDREMVLDGMIVAVTQQPPSTFPRAVGADVDLPWHVRSAGRSLAYVVFDLLSLNGNDFLSHTYRKRRSVLAGLGLYWPPRVLVPPHFRDGAAEQVQAMARDHRFTGVVAKHLDSPYRPGQRSPEWVETVDGRSPTDEDRPTSDLRQNRTPQAV</sequence>
<reference evidence="3 4" key="1">
    <citation type="journal article" date="2019" name="Int. J. Syst. Evol. Microbiol.">
        <title>The Global Catalogue of Microorganisms (GCM) 10K type strain sequencing project: providing services to taxonomists for standard genome sequencing and annotation.</title>
        <authorList>
            <consortium name="The Broad Institute Genomics Platform"/>
            <consortium name="The Broad Institute Genome Sequencing Center for Infectious Disease"/>
            <person name="Wu L."/>
            <person name="Ma J."/>
        </authorList>
    </citation>
    <scope>NUCLEOTIDE SEQUENCE [LARGE SCALE GENOMIC DNA]</scope>
    <source>
        <strain evidence="3 4">JCM 10303</strain>
    </source>
</reference>
<gene>
    <name evidence="3" type="ORF">GCM10009533_61450</name>
</gene>
<dbReference type="Gene3D" id="3.30.470.30">
    <property type="entry name" value="DNA ligase/mRNA capping enzyme"/>
    <property type="match status" value="1"/>
</dbReference>
<dbReference type="InterPro" id="IPR012310">
    <property type="entry name" value="DNA_ligase_ATP-dep_cent"/>
</dbReference>
<dbReference type="PROSITE" id="PS50160">
    <property type="entry name" value="DNA_LIGASE_A3"/>
    <property type="match status" value="1"/>
</dbReference>
<evidence type="ECO:0000256" key="1">
    <source>
        <dbReference type="SAM" id="MobiDB-lite"/>
    </source>
</evidence>
<name>A0ABN1DY45_SACER</name>
<keyword evidence="4" id="KW-1185">Reference proteome</keyword>
<dbReference type="RefSeq" id="WP_143538120.1">
    <property type="nucleotide sequence ID" value="NZ_CP069353.1"/>
</dbReference>
<evidence type="ECO:0000259" key="2">
    <source>
        <dbReference type="PROSITE" id="PS50160"/>
    </source>
</evidence>